<feature type="domain" description="Metalloprotease StcE beta-sandwich" evidence="1">
    <location>
        <begin position="35"/>
        <end position="98"/>
    </location>
</feature>
<accession>A0A419B1H6</accession>
<evidence type="ECO:0000259" key="1">
    <source>
        <dbReference type="Pfam" id="PF20944"/>
    </source>
</evidence>
<reference evidence="2 3" key="1">
    <citation type="submission" date="2018-09" db="EMBL/GenBank/DDBJ databases">
        <title>Phylogenetic diversity of Pectobacterium and Dickeya strains causing blackleg disease of potato in Morocco.</title>
        <authorList>
            <person name="Oulghazi S."/>
            <person name="Moumni M."/>
            <person name="Faure D."/>
        </authorList>
    </citation>
    <scope>NUCLEOTIDE SEQUENCE [LARGE SCALE GENOMIC DNA]</scope>
    <source>
        <strain evidence="2 3">S1.15.11.2D</strain>
    </source>
</reference>
<dbReference type="Proteomes" id="UP000283655">
    <property type="component" value="Unassembled WGS sequence"/>
</dbReference>
<evidence type="ECO:0000313" key="2">
    <source>
        <dbReference type="EMBL" id="RJL55483.1"/>
    </source>
</evidence>
<comment type="caution">
    <text evidence="2">The sequence shown here is derived from an EMBL/GenBank/DDBJ whole genome shotgun (WGS) entry which is preliminary data.</text>
</comment>
<protein>
    <recommendedName>
        <fullName evidence="1">Metalloprotease StcE beta-sandwich domain-containing protein</fullName>
    </recommendedName>
</protein>
<dbReference type="Gene3D" id="2.60.120.1230">
    <property type="match status" value="1"/>
</dbReference>
<name>A0A419B1H6_PECCA</name>
<dbReference type="InterPro" id="IPR048990">
    <property type="entry name" value="StcE_b-sandwich"/>
</dbReference>
<sequence>MKDINENFIKLEFTNGKDITKEQLNDTLENGNFIYIDLFDGHWVKNIYIPDEVPFSGGVIDIVSKAMYKTTIHVYDEQYVISKGEELVILGSPTKEWTVVVPKS</sequence>
<proteinExistence type="predicted"/>
<evidence type="ECO:0000313" key="3">
    <source>
        <dbReference type="Proteomes" id="UP000283655"/>
    </source>
</evidence>
<dbReference type="RefSeq" id="WP_119872506.1">
    <property type="nucleotide sequence ID" value="NZ_QZDH01000003.1"/>
</dbReference>
<dbReference type="Pfam" id="PF20944">
    <property type="entry name" value="StcE_b-sandwich"/>
    <property type="match status" value="1"/>
</dbReference>
<dbReference type="AlphaFoldDB" id="A0A419B1H6"/>
<organism evidence="2 3">
    <name type="scientific">Pectobacterium carotovorum</name>
    <name type="common">Erwinia carotovora</name>
    <dbReference type="NCBI Taxonomy" id="554"/>
    <lineage>
        <taxon>Bacteria</taxon>
        <taxon>Pseudomonadati</taxon>
        <taxon>Pseudomonadota</taxon>
        <taxon>Gammaproteobacteria</taxon>
        <taxon>Enterobacterales</taxon>
        <taxon>Pectobacteriaceae</taxon>
        <taxon>Pectobacterium</taxon>
    </lineage>
</organism>
<dbReference type="EMBL" id="QZDH01000003">
    <property type="protein sequence ID" value="RJL55483.1"/>
    <property type="molecule type" value="Genomic_DNA"/>
</dbReference>
<gene>
    <name evidence="2" type="ORF">D5071_00515</name>
</gene>